<dbReference type="AlphaFoldDB" id="A0A3D9LD97"/>
<accession>A0A3D9LD97</accession>
<proteinExistence type="predicted"/>
<gene>
    <name evidence="2" type="ORF">C8E99_2032</name>
</gene>
<reference evidence="2 3" key="1">
    <citation type="submission" date="2018-07" db="EMBL/GenBank/DDBJ databases">
        <title>Sequencing the genomes of 1000 actinobacteria strains.</title>
        <authorList>
            <person name="Klenk H.-P."/>
        </authorList>
    </citation>
    <scope>NUCLEOTIDE SEQUENCE [LARGE SCALE GENOMIC DNA]</scope>
    <source>
        <strain evidence="2 3">DSM 14442</strain>
    </source>
</reference>
<dbReference type="RefSeq" id="WP_170144579.1">
    <property type="nucleotide sequence ID" value="NZ_QREH01000001.1"/>
</dbReference>
<organism evidence="2 3">
    <name type="scientific">Citricoccus muralis</name>
    <dbReference type="NCBI Taxonomy" id="169134"/>
    <lineage>
        <taxon>Bacteria</taxon>
        <taxon>Bacillati</taxon>
        <taxon>Actinomycetota</taxon>
        <taxon>Actinomycetes</taxon>
        <taxon>Micrococcales</taxon>
        <taxon>Micrococcaceae</taxon>
        <taxon>Citricoccus</taxon>
    </lineage>
</organism>
<keyword evidence="3" id="KW-1185">Reference proteome</keyword>
<dbReference type="EMBL" id="QREH01000001">
    <property type="protein sequence ID" value="REE04205.1"/>
    <property type="molecule type" value="Genomic_DNA"/>
</dbReference>
<evidence type="ECO:0000313" key="3">
    <source>
        <dbReference type="Proteomes" id="UP000256727"/>
    </source>
</evidence>
<keyword evidence="1" id="KW-0472">Membrane</keyword>
<name>A0A3D9LD97_9MICC</name>
<evidence type="ECO:0000256" key="1">
    <source>
        <dbReference type="SAM" id="Phobius"/>
    </source>
</evidence>
<keyword evidence="1" id="KW-1133">Transmembrane helix</keyword>
<dbReference type="Proteomes" id="UP000256727">
    <property type="component" value="Unassembled WGS sequence"/>
</dbReference>
<comment type="caution">
    <text evidence="2">The sequence shown here is derived from an EMBL/GenBank/DDBJ whole genome shotgun (WGS) entry which is preliminary data.</text>
</comment>
<keyword evidence="1" id="KW-0812">Transmembrane</keyword>
<evidence type="ECO:0000313" key="2">
    <source>
        <dbReference type="EMBL" id="REE04205.1"/>
    </source>
</evidence>
<feature type="transmembrane region" description="Helical" evidence="1">
    <location>
        <begin position="27"/>
        <end position="50"/>
    </location>
</feature>
<protein>
    <submittedName>
        <fullName evidence="2">Uncharacterized protein</fullName>
    </submittedName>
</protein>
<sequence>MSTPLSLSTSEIPTTGTYSATTERATFWTVTGIISAAAAVGVFEVVLHLLG</sequence>